<reference evidence="3 4" key="1">
    <citation type="submission" date="2014-04" db="EMBL/GenBank/DDBJ databases">
        <authorList>
            <consortium name="DOE Joint Genome Institute"/>
            <person name="Kuo A."/>
            <person name="Tarkka M."/>
            <person name="Buscot F."/>
            <person name="Kohler A."/>
            <person name="Nagy L.G."/>
            <person name="Floudas D."/>
            <person name="Copeland A."/>
            <person name="Barry K.W."/>
            <person name="Cichocki N."/>
            <person name="Veneault-Fourrey C."/>
            <person name="LaButti K."/>
            <person name="Lindquist E.A."/>
            <person name="Lipzen A."/>
            <person name="Lundell T."/>
            <person name="Morin E."/>
            <person name="Murat C."/>
            <person name="Sun H."/>
            <person name="Tunlid A."/>
            <person name="Henrissat B."/>
            <person name="Grigoriev I.V."/>
            <person name="Hibbett D.S."/>
            <person name="Martin F."/>
            <person name="Nordberg H.P."/>
            <person name="Cantor M.N."/>
            <person name="Hua S.X."/>
        </authorList>
    </citation>
    <scope>NUCLEOTIDE SEQUENCE [LARGE SCALE GENOMIC DNA]</scope>
    <source>
        <strain evidence="3 4">F 1598</strain>
    </source>
</reference>
<evidence type="ECO:0000259" key="2">
    <source>
        <dbReference type="Pfam" id="PF17667"/>
    </source>
</evidence>
<organism evidence="3 4">
    <name type="scientific">Piloderma croceum (strain F 1598)</name>
    <dbReference type="NCBI Taxonomy" id="765440"/>
    <lineage>
        <taxon>Eukaryota</taxon>
        <taxon>Fungi</taxon>
        <taxon>Dikarya</taxon>
        <taxon>Basidiomycota</taxon>
        <taxon>Agaricomycotina</taxon>
        <taxon>Agaricomycetes</taxon>
        <taxon>Agaricomycetidae</taxon>
        <taxon>Atheliales</taxon>
        <taxon>Atheliaceae</taxon>
        <taxon>Piloderma</taxon>
    </lineage>
</organism>
<reference evidence="4" key="2">
    <citation type="submission" date="2015-01" db="EMBL/GenBank/DDBJ databases">
        <title>Evolutionary Origins and Diversification of the Mycorrhizal Mutualists.</title>
        <authorList>
            <consortium name="DOE Joint Genome Institute"/>
            <consortium name="Mycorrhizal Genomics Consortium"/>
            <person name="Kohler A."/>
            <person name="Kuo A."/>
            <person name="Nagy L.G."/>
            <person name="Floudas D."/>
            <person name="Copeland A."/>
            <person name="Barry K.W."/>
            <person name="Cichocki N."/>
            <person name="Veneault-Fourrey C."/>
            <person name="LaButti K."/>
            <person name="Lindquist E.A."/>
            <person name="Lipzen A."/>
            <person name="Lundell T."/>
            <person name="Morin E."/>
            <person name="Murat C."/>
            <person name="Riley R."/>
            <person name="Ohm R."/>
            <person name="Sun H."/>
            <person name="Tunlid A."/>
            <person name="Henrissat B."/>
            <person name="Grigoriev I.V."/>
            <person name="Hibbett D.S."/>
            <person name="Martin F."/>
        </authorList>
    </citation>
    <scope>NUCLEOTIDE SEQUENCE [LARGE SCALE GENOMIC DNA]</scope>
    <source>
        <strain evidence="4">F 1598</strain>
    </source>
</reference>
<dbReference type="InterPro" id="IPR040976">
    <property type="entry name" value="Pkinase_fungal"/>
</dbReference>
<dbReference type="AlphaFoldDB" id="A0A0C3G4R8"/>
<dbReference type="PANTHER" id="PTHR38248:SF2">
    <property type="entry name" value="FUNK1 11"/>
    <property type="match status" value="1"/>
</dbReference>
<dbReference type="EMBL" id="KN832981">
    <property type="protein sequence ID" value="KIM86824.1"/>
    <property type="molecule type" value="Genomic_DNA"/>
</dbReference>
<gene>
    <name evidence="3" type="ORF">PILCRDRAFT_317372</name>
</gene>
<dbReference type="GO" id="GO:0004672">
    <property type="term" value="F:protein kinase activity"/>
    <property type="evidence" value="ECO:0007669"/>
    <property type="project" value="InterPro"/>
</dbReference>
<dbReference type="Pfam" id="PF17667">
    <property type="entry name" value="Pkinase_fungal"/>
    <property type="match status" value="1"/>
</dbReference>
<proteinExistence type="predicted"/>
<feature type="compositionally biased region" description="Acidic residues" evidence="1">
    <location>
        <begin position="457"/>
        <end position="466"/>
    </location>
</feature>
<accession>A0A0C3G4R8</accession>
<keyword evidence="4" id="KW-1185">Reference proteome</keyword>
<sequence>MSNDSSPSRPNVLQWNPDFRGEASTSRVALKEELKDAVTFNVDNFLEFVLGIDKVQHYTSFVLSDYVKDLRQRHKDAFLSLRYSIDGKDEKKMYGPLYTLFRDIEGTSEKYPRSHHRQFISTQSGKTLIDSSMPQVGPDFLLADVPNALDSTSLTTVVQARHIKPRQVTSFIEVNAFETEQPFTSGKVVKDLTAQVSDYARLVFSVRPFQIFVVGMMIFGWKFSLAFFDRGGVLMSREYHIEDDLDVFVAVVRRLTCDVSPTDLGRDPSVHLFENDTYHQDTYPRFRVCMGGLDNRYWITEGPPMWSSLSLLGRGTSVWHATGQDGRLVLKVAWRDASRLPETDIYAALRVTHAGIADCLGGGDVSFPSWTAAVPVNVQQLRRRVFHSNSPVTRNPVLHRVTIRPAGRPLWEFECTDDLIKGLRAVVTGHQYLVSQGILHRDISAGNVFLWDMKGNDDEDDEDDDIDQGRRVGPPPGMEGFLADLELAKLTPLPTSLIAVPAPRPPRRTASGATLIDIPTNDPSPSGPSSRFLFKEKATPPQTAGPQMTVFYCSYINSKICD</sequence>
<evidence type="ECO:0000313" key="3">
    <source>
        <dbReference type="EMBL" id="KIM86824.1"/>
    </source>
</evidence>
<feature type="region of interest" description="Disordered" evidence="1">
    <location>
        <begin position="454"/>
        <end position="477"/>
    </location>
</feature>
<evidence type="ECO:0000256" key="1">
    <source>
        <dbReference type="SAM" id="MobiDB-lite"/>
    </source>
</evidence>
<feature type="region of interest" description="Disordered" evidence="1">
    <location>
        <begin position="498"/>
        <end position="543"/>
    </location>
</feature>
<dbReference type="HOGENOM" id="CLU_012171_1_0_1"/>
<feature type="domain" description="Fungal-type protein kinase" evidence="2">
    <location>
        <begin position="184"/>
        <end position="489"/>
    </location>
</feature>
<dbReference type="OrthoDB" id="3271139at2759"/>
<evidence type="ECO:0000313" key="4">
    <source>
        <dbReference type="Proteomes" id="UP000054166"/>
    </source>
</evidence>
<dbReference type="InterPro" id="IPR011009">
    <property type="entry name" value="Kinase-like_dom_sf"/>
</dbReference>
<dbReference type="SUPFAM" id="SSF56112">
    <property type="entry name" value="Protein kinase-like (PK-like)"/>
    <property type="match status" value="1"/>
</dbReference>
<dbReference type="Proteomes" id="UP000054166">
    <property type="component" value="Unassembled WGS sequence"/>
</dbReference>
<dbReference type="PANTHER" id="PTHR38248">
    <property type="entry name" value="FUNK1 6"/>
    <property type="match status" value="1"/>
</dbReference>
<dbReference type="InterPro" id="IPR008266">
    <property type="entry name" value="Tyr_kinase_AS"/>
</dbReference>
<dbReference type="InParanoid" id="A0A0C3G4R8"/>
<dbReference type="PROSITE" id="PS00109">
    <property type="entry name" value="PROTEIN_KINASE_TYR"/>
    <property type="match status" value="1"/>
</dbReference>
<name>A0A0C3G4R8_PILCF</name>
<protein>
    <recommendedName>
        <fullName evidence="2">Fungal-type protein kinase domain-containing protein</fullName>
    </recommendedName>
</protein>
<dbReference type="STRING" id="765440.A0A0C3G4R8"/>